<evidence type="ECO:0000313" key="9">
    <source>
        <dbReference type="EMBL" id="GIX64442.1"/>
    </source>
</evidence>
<comment type="subcellular location">
    <subcellularLocation>
        <location evidence="1">Membrane</location>
        <topology evidence="1">Multi-pass membrane protein</topology>
    </subcellularLocation>
</comment>
<dbReference type="RefSeq" id="XP_067716511.1">
    <property type="nucleotide sequence ID" value="XM_067860410.1"/>
</dbReference>
<dbReference type="InterPro" id="IPR010920">
    <property type="entry name" value="LSM_dom_sf"/>
</dbReference>
<accession>A0AAV4LX96</accession>
<evidence type="ECO:0000256" key="6">
    <source>
        <dbReference type="SAM" id="MobiDB-lite"/>
    </source>
</evidence>
<dbReference type="Proteomes" id="UP001497744">
    <property type="component" value="Unassembled WGS sequence"/>
</dbReference>
<feature type="transmembrane region" description="Helical" evidence="7">
    <location>
        <begin position="182"/>
        <end position="204"/>
    </location>
</feature>
<dbReference type="InterPro" id="IPR016688">
    <property type="entry name" value="MscS-like_plants/fungi"/>
</dbReference>
<dbReference type="PANTHER" id="PTHR31618">
    <property type="entry name" value="MECHANOSENSITIVE ION CHANNEL PROTEIN 5"/>
    <property type="match status" value="1"/>
</dbReference>
<keyword evidence="10" id="KW-1185">Reference proteome</keyword>
<dbReference type="SUPFAM" id="SSF50182">
    <property type="entry name" value="Sm-like ribonucleoproteins"/>
    <property type="match status" value="1"/>
</dbReference>
<name>A0AAV4LX96_BABCB</name>
<gene>
    <name evidence="9" type="ORF">BcabD6B2_38770</name>
</gene>
<dbReference type="InterPro" id="IPR023408">
    <property type="entry name" value="MscS_beta-dom_sf"/>
</dbReference>
<dbReference type="AlphaFoldDB" id="A0AAV4LX96"/>
<feature type="domain" description="Mechanosensitive ion channel MscS" evidence="8">
    <location>
        <begin position="659"/>
        <end position="718"/>
    </location>
</feature>
<feature type="transmembrane region" description="Helical" evidence="7">
    <location>
        <begin position="81"/>
        <end position="103"/>
    </location>
</feature>
<evidence type="ECO:0000256" key="4">
    <source>
        <dbReference type="ARBA" id="ARBA00022989"/>
    </source>
</evidence>
<comment type="similarity">
    <text evidence="2">Belongs to the MscS (TC 1.A.23) family.</text>
</comment>
<evidence type="ECO:0000259" key="8">
    <source>
        <dbReference type="Pfam" id="PF00924"/>
    </source>
</evidence>
<feature type="transmembrane region" description="Helical" evidence="7">
    <location>
        <begin position="605"/>
        <end position="625"/>
    </location>
</feature>
<dbReference type="GO" id="GO:0008381">
    <property type="term" value="F:mechanosensitive monoatomic ion channel activity"/>
    <property type="evidence" value="ECO:0007669"/>
    <property type="project" value="TreeGrafter"/>
</dbReference>
<dbReference type="Gene3D" id="2.30.30.60">
    <property type="match status" value="1"/>
</dbReference>
<keyword evidence="5 7" id="KW-0472">Membrane</keyword>
<dbReference type="GeneID" id="94195923"/>
<feature type="transmembrane region" description="Helical" evidence="7">
    <location>
        <begin position="637"/>
        <end position="664"/>
    </location>
</feature>
<feature type="transmembrane region" description="Helical" evidence="7">
    <location>
        <begin position="148"/>
        <end position="170"/>
    </location>
</feature>
<evidence type="ECO:0000313" key="10">
    <source>
        <dbReference type="Proteomes" id="UP001497744"/>
    </source>
</evidence>
<dbReference type="PANTHER" id="PTHR31618:SF1">
    <property type="entry name" value="EF-HAND DOMAIN-CONTAINING PROTEIN"/>
    <property type="match status" value="1"/>
</dbReference>
<evidence type="ECO:0000256" key="1">
    <source>
        <dbReference type="ARBA" id="ARBA00004141"/>
    </source>
</evidence>
<reference evidence="9 10" key="1">
    <citation type="submission" date="2021-06" db="EMBL/GenBank/DDBJ databases">
        <title>Genome sequence of Babesia caballi.</title>
        <authorList>
            <person name="Yamagishi J."/>
            <person name="Kidaka T."/>
            <person name="Ochi A."/>
        </authorList>
    </citation>
    <scope>NUCLEOTIDE SEQUENCE [LARGE SCALE GENOMIC DNA]</scope>
    <source>
        <strain evidence="9">USDA-D6B2</strain>
    </source>
</reference>
<dbReference type="GO" id="GO:0005886">
    <property type="term" value="C:plasma membrane"/>
    <property type="evidence" value="ECO:0007669"/>
    <property type="project" value="TreeGrafter"/>
</dbReference>
<feature type="region of interest" description="Disordered" evidence="6">
    <location>
        <begin position="20"/>
        <end position="52"/>
    </location>
</feature>
<evidence type="ECO:0000256" key="5">
    <source>
        <dbReference type="ARBA" id="ARBA00023136"/>
    </source>
</evidence>
<dbReference type="EMBL" id="BPLF01000003">
    <property type="protein sequence ID" value="GIX64442.1"/>
    <property type="molecule type" value="Genomic_DNA"/>
</dbReference>
<evidence type="ECO:0000256" key="3">
    <source>
        <dbReference type="ARBA" id="ARBA00022692"/>
    </source>
</evidence>
<dbReference type="InterPro" id="IPR006685">
    <property type="entry name" value="MscS_channel_2nd"/>
</dbReference>
<sequence length="851" mass="96334">MDVERGLTSKGSDVLVYVRTSSTESKKEGNDSQETNATDRTNSHKSSPPTDYEDIDDGLFESGWWRSVQCLLHEFVHDNTALWIFAVHLLVFFICLCFGPLILPLQEASGGDQDLAQLGYLPKGKIEAVDCLRDGVSHLKSIRNGMCFTLGTLLLSTCTLLVVMSVRYLVIKLLVQPLFNISRLAVVVTYAIDPAAAYCLWTIINYGLFHRYTLPVLDGSTLVAYDLEIFGKRFSQYFEIDLRYYAWANSAFQLQILIALRRLVLSSLLFLFEVSFLPNYSQELRTFLNDQALLRKFNIAWLNFVNAARESDHHAVIEKVELARNAISKLPMPETPIVHGAHVYYDTSHFTIFRPPIHPLWFRQASTYNMRRKVDEVPQFTRELWIKQCATNVLVNWSALHYVVHHPPELLFMDYYVPLVSKKTVQEYSQLLFDHMYETMTALSDSSVSGIVSTETRRLSSMKRESTSAPPGRATLEVPMNRMVKRSAVPFSRGPAVSRSKTVLHMGHVLSAAAESDSGDEGASDCCSDPQLRRRTTAMEERRSLTPKLFSALNPAVVEAFFAAHDIGSCGYVSSNVFTRNVLYMCSIRKRLISALKNQRSILGLVNRLLSTALWFLIFVVYLMTFRVNKNIVLPSVIGFFSAMIVALSYMYTSFITAIIFVVLSNPYNVGDRIRIEDGEAMYVNSITTYNTEFRCVHDKLVTYQNSVLSTRKIINETRARHAAHEIVVRVGANTTPAALKQLAENVKSYLNGRPRDFVRDSCFVYGSDIQVGHYYVLKFLVTYMDTWTSPVHVNMLRNDVIVQLAKQCNLLGITYKEPIMPVHFSGDISYCERAAAPLPVPEPASKPHKP</sequence>
<keyword evidence="4 7" id="KW-1133">Transmembrane helix</keyword>
<keyword evidence="3 7" id="KW-0812">Transmembrane</keyword>
<organism evidence="9 10">
    <name type="scientific">Babesia caballi</name>
    <dbReference type="NCBI Taxonomy" id="5871"/>
    <lineage>
        <taxon>Eukaryota</taxon>
        <taxon>Sar</taxon>
        <taxon>Alveolata</taxon>
        <taxon>Apicomplexa</taxon>
        <taxon>Aconoidasida</taxon>
        <taxon>Piroplasmida</taxon>
        <taxon>Babesiidae</taxon>
        <taxon>Babesia</taxon>
    </lineage>
</organism>
<dbReference type="GO" id="GO:0006820">
    <property type="term" value="P:monoatomic anion transport"/>
    <property type="evidence" value="ECO:0007669"/>
    <property type="project" value="TreeGrafter"/>
</dbReference>
<proteinExistence type="inferred from homology"/>
<dbReference type="Pfam" id="PF00924">
    <property type="entry name" value="MS_channel_2nd"/>
    <property type="match status" value="1"/>
</dbReference>
<evidence type="ECO:0000256" key="2">
    <source>
        <dbReference type="ARBA" id="ARBA00008017"/>
    </source>
</evidence>
<protein>
    <submittedName>
        <fullName evidence="9">Mechanosensitive ion channel family protein</fullName>
    </submittedName>
</protein>
<evidence type="ECO:0000256" key="7">
    <source>
        <dbReference type="SAM" id="Phobius"/>
    </source>
</evidence>
<comment type="caution">
    <text evidence="9">The sequence shown here is derived from an EMBL/GenBank/DDBJ whole genome shotgun (WGS) entry which is preliminary data.</text>
</comment>
<feature type="compositionally biased region" description="Polar residues" evidence="6">
    <location>
        <begin position="32"/>
        <end position="49"/>
    </location>
</feature>